<proteinExistence type="predicted"/>
<dbReference type="GO" id="GO:0016887">
    <property type="term" value="F:ATP hydrolysis activity"/>
    <property type="evidence" value="ECO:0007669"/>
    <property type="project" value="InterPro"/>
</dbReference>
<organism evidence="5 6">
    <name type="scientific">Pseudanabaena catenata USMAC16</name>
    <dbReference type="NCBI Taxonomy" id="1855837"/>
    <lineage>
        <taxon>Bacteria</taxon>
        <taxon>Bacillati</taxon>
        <taxon>Cyanobacteriota</taxon>
        <taxon>Cyanophyceae</taxon>
        <taxon>Pseudanabaenales</taxon>
        <taxon>Pseudanabaenaceae</taxon>
        <taxon>Pseudanabaena</taxon>
    </lineage>
</organism>
<feature type="domain" description="ABC transporter" evidence="4">
    <location>
        <begin position="33"/>
        <end position="264"/>
    </location>
</feature>
<feature type="compositionally biased region" description="Low complexity" evidence="3">
    <location>
        <begin position="12"/>
        <end position="22"/>
    </location>
</feature>
<evidence type="ECO:0000256" key="1">
    <source>
        <dbReference type="ARBA" id="ARBA00022741"/>
    </source>
</evidence>
<evidence type="ECO:0000256" key="3">
    <source>
        <dbReference type="SAM" id="MobiDB-lite"/>
    </source>
</evidence>
<dbReference type="GO" id="GO:0005524">
    <property type="term" value="F:ATP binding"/>
    <property type="evidence" value="ECO:0007669"/>
    <property type="project" value="UniProtKB-KW"/>
</dbReference>
<dbReference type="EMBL" id="VBTY01000281">
    <property type="protein sequence ID" value="MDG3497113.1"/>
    <property type="molecule type" value="Genomic_DNA"/>
</dbReference>
<dbReference type="PANTHER" id="PTHR43582">
    <property type="entry name" value="LINEARMYCIN RESISTANCE ATP-BINDING PROTEIN LNRL"/>
    <property type="match status" value="1"/>
</dbReference>
<keyword evidence="6" id="KW-1185">Reference proteome</keyword>
<feature type="region of interest" description="Disordered" evidence="3">
    <location>
        <begin position="280"/>
        <end position="299"/>
    </location>
</feature>
<evidence type="ECO:0000259" key="4">
    <source>
        <dbReference type="PROSITE" id="PS50893"/>
    </source>
</evidence>
<dbReference type="InterPro" id="IPR027417">
    <property type="entry name" value="P-loop_NTPase"/>
</dbReference>
<name>A0A9X4RJI0_9CYAN</name>
<evidence type="ECO:0000313" key="6">
    <source>
        <dbReference type="Proteomes" id="UP001152872"/>
    </source>
</evidence>
<dbReference type="InterPro" id="IPR003593">
    <property type="entry name" value="AAA+_ATPase"/>
</dbReference>
<dbReference type="SMART" id="SM00382">
    <property type="entry name" value="AAA"/>
    <property type="match status" value="1"/>
</dbReference>
<keyword evidence="1" id="KW-0547">Nucleotide-binding</keyword>
<dbReference type="PROSITE" id="PS00211">
    <property type="entry name" value="ABC_TRANSPORTER_1"/>
    <property type="match status" value="1"/>
</dbReference>
<reference evidence="5" key="1">
    <citation type="submission" date="2019-05" db="EMBL/GenBank/DDBJ databases">
        <title>Whole genome sequencing of Pseudanabaena catenata USMAC16.</title>
        <authorList>
            <person name="Khan Z."/>
            <person name="Omar W.M."/>
            <person name="Convey P."/>
            <person name="Merican F."/>
            <person name="Najimudin N."/>
        </authorList>
    </citation>
    <scope>NUCLEOTIDE SEQUENCE</scope>
    <source>
        <strain evidence="5">USMAC16</strain>
    </source>
</reference>
<sequence length="299" mass="33268">MVKLHENADYASDPSLDPNLDPNPDHQDRDVMIETRSLTRDFGQRRAVNSINLQVKAGEIFGLLGPNGAGKSTTIKMLTTLLPPSSGSATIAGLDLTHQPSEIRRAIGYVPQSLSADGSLTAYENLLIFSKLYDIPHKYRASRINDVLEFMGLTEAAHRLVRQYSGGMIRRLEVAQSMLHQPQILFLDEPTVGLDPLARSYVWALVQQLRENYGTTIILTTHFLEEADSLCDRVAIMQMGKVVVTGIPSELKANLDRELDQERATLDDVFIHYTGNQMTTGGGSYRETSRNRRTAQRLG</sequence>
<dbReference type="InterPro" id="IPR017871">
    <property type="entry name" value="ABC_transporter-like_CS"/>
</dbReference>
<feature type="region of interest" description="Disordered" evidence="3">
    <location>
        <begin position="1"/>
        <end position="28"/>
    </location>
</feature>
<dbReference type="Proteomes" id="UP001152872">
    <property type="component" value="Unassembled WGS sequence"/>
</dbReference>
<dbReference type="PROSITE" id="PS50893">
    <property type="entry name" value="ABC_TRANSPORTER_2"/>
    <property type="match status" value="1"/>
</dbReference>
<accession>A0A9X4RJI0</accession>
<protein>
    <submittedName>
        <fullName evidence="5">ATP-binding cassette domain-containing protein</fullName>
    </submittedName>
</protein>
<dbReference type="Pfam" id="PF00005">
    <property type="entry name" value="ABC_tran"/>
    <property type="match status" value="1"/>
</dbReference>
<evidence type="ECO:0000256" key="2">
    <source>
        <dbReference type="ARBA" id="ARBA00022840"/>
    </source>
</evidence>
<dbReference type="AlphaFoldDB" id="A0A9X4RJI0"/>
<dbReference type="Gene3D" id="3.40.50.300">
    <property type="entry name" value="P-loop containing nucleotide triphosphate hydrolases"/>
    <property type="match status" value="1"/>
</dbReference>
<evidence type="ECO:0000313" key="5">
    <source>
        <dbReference type="EMBL" id="MDG3497113.1"/>
    </source>
</evidence>
<dbReference type="SUPFAM" id="SSF52540">
    <property type="entry name" value="P-loop containing nucleoside triphosphate hydrolases"/>
    <property type="match status" value="1"/>
</dbReference>
<dbReference type="PANTHER" id="PTHR43582:SF2">
    <property type="entry name" value="LINEARMYCIN RESISTANCE ATP-BINDING PROTEIN LNRL"/>
    <property type="match status" value="1"/>
</dbReference>
<keyword evidence="2 5" id="KW-0067">ATP-binding</keyword>
<dbReference type="InterPro" id="IPR003439">
    <property type="entry name" value="ABC_transporter-like_ATP-bd"/>
</dbReference>
<gene>
    <name evidence="5" type="ORF">FEV09_21470</name>
</gene>
<dbReference type="RefSeq" id="WP_009629319.1">
    <property type="nucleotide sequence ID" value="NZ_VBTY01000281.1"/>
</dbReference>
<comment type="caution">
    <text evidence="5">The sequence shown here is derived from an EMBL/GenBank/DDBJ whole genome shotgun (WGS) entry which is preliminary data.</text>
</comment>